<evidence type="ECO:0000313" key="2">
    <source>
        <dbReference type="Proteomes" id="UP000614200"/>
    </source>
</evidence>
<protein>
    <recommendedName>
        <fullName evidence="3">Iron-only hydrogenase system regulator</fullName>
    </recommendedName>
</protein>
<dbReference type="Proteomes" id="UP000614200">
    <property type="component" value="Unassembled WGS sequence"/>
</dbReference>
<dbReference type="SUPFAM" id="SSF55021">
    <property type="entry name" value="ACT-like"/>
    <property type="match status" value="1"/>
</dbReference>
<dbReference type="InterPro" id="IPR027271">
    <property type="entry name" value="Acetolactate_synth/TF_NikR_C"/>
</dbReference>
<sequence>MRVIMGIQVGDREQEAVKVQELLTKHGCIIKTRLGLHEASVEGQCSSNGLIILEFIQNKEDEIKAMITELSALESIKVEQMIF</sequence>
<proteinExistence type="predicted"/>
<dbReference type="Gene3D" id="3.30.70.1150">
    <property type="entry name" value="ACT-like. Chain A, domain 2"/>
    <property type="match status" value="1"/>
</dbReference>
<comment type="caution">
    <text evidence="1">The sequence shown here is derived from an EMBL/GenBank/DDBJ whole genome shotgun (WGS) entry which is preliminary data.</text>
</comment>
<dbReference type="InterPro" id="IPR045865">
    <property type="entry name" value="ACT-like_dom_sf"/>
</dbReference>
<accession>A0ABR9ZPG8</accession>
<dbReference type="Pfam" id="PF21699">
    <property type="entry name" value="TM1266-like"/>
    <property type="match status" value="1"/>
</dbReference>
<name>A0ABR9ZPG8_9FIRM</name>
<reference evidence="1 2" key="1">
    <citation type="submission" date="2020-11" db="EMBL/GenBank/DDBJ databases">
        <title>Fusibacter basophilias sp. nov.</title>
        <authorList>
            <person name="Qiu D."/>
        </authorList>
    </citation>
    <scope>NUCLEOTIDE SEQUENCE [LARGE SCALE GENOMIC DNA]</scope>
    <source>
        <strain evidence="1 2">Q10-2</strain>
    </source>
</reference>
<keyword evidence="2" id="KW-1185">Reference proteome</keyword>
<evidence type="ECO:0008006" key="3">
    <source>
        <dbReference type="Google" id="ProtNLM"/>
    </source>
</evidence>
<dbReference type="RefSeq" id="WP_194700589.1">
    <property type="nucleotide sequence ID" value="NZ_JADKNH010000002.1"/>
</dbReference>
<dbReference type="InterPro" id="IPR023860">
    <property type="entry name" value="FeFe-hyd_TM1266"/>
</dbReference>
<evidence type="ECO:0000313" key="1">
    <source>
        <dbReference type="EMBL" id="MBF4692357.1"/>
    </source>
</evidence>
<dbReference type="EMBL" id="JADKNH010000002">
    <property type="protein sequence ID" value="MBF4692357.1"/>
    <property type="molecule type" value="Genomic_DNA"/>
</dbReference>
<organism evidence="1 2">
    <name type="scientific">Fusibacter ferrireducens</name>
    <dbReference type="NCBI Taxonomy" id="2785058"/>
    <lineage>
        <taxon>Bacteria</taxon>
        <taxon>Bacillati</taxon>
        <taxon>Bacillota</taxon>
        <taxon>Clostridia</taxon>
        <taxon>Eubacteriales</taxon>
        <taxon>Eubacteriales Family XII. Incertae Sedis</taxon>
        <taxon>Fusibacter</taxon>
    </lineage>
</organism>
<gene>
    <name evidence="1" type="ORF">ISU02_04480</name>
</gene>